<proteinExistence type="predicted"/>
<evidence type="ECO:0000313" key="1">
    <source>
        <dbReference type="EMBL" id="KAI9455855.1"/>
    </source>
</evidence>
<name>A0ACC0U094_9AGAM</name>
<gene>
    <name evidence="1" type="ORF">F5148DRAFT_386085</name>
</gene>
<dbReference type="Proteomes" id="UP001207468">
    <property type="component" value="Unassembled WGS sequence"/>
</dbReference>
<organism evidence="1 2">
    <name type="scientific">Russula earlei</name>
    <dbReference type="NCBI Taxonomy" id="71964"/>
    <lineage>
        <taxon>Eukaryota</taxon>
        <taxon>Fungi</taxon>
        <taxon>Dikarya</taxon>
        <taxon>Basidiomycota</taxon>
        <taxon>Agaricomycotina</taxon>
        <taxon>Agaricomycetes</taxon>
        <taxon>Russulales</taxon>
        <taxon>Russulaceae</taxon>
        <taxon>Russula</taxon>
    </lineage>
</organism>
<evidence type="ECO:0000313" key="2">
    <source>
        <dbReference type="Proteomes" id="UP001207468"/>
    </source>
</evidence>
<sequence>MTQPNLLRRLKPPVVGALYALNAFCAFHLFFNYVGSIQLVSGPSMLPTMAEVGEAVIENRLSFWFNPGCLKRGDLVTFESPLTPGRLVCKRLLGLPGDTVCVDPTGLKAPSSEHVVVPRGHIWLMGDNADLSRDSRDYGPVPLSLVRGTLWARVYPFNRVTIFRNPTSLLQ</sequence>
<accession>A0ACC0U094</accession>
<reference evidence="1" key="1">
    <citation type="submission" date="2021-03" db="EMBL/GenBank/DDBJ databases">
        <title>Evolutionary priming and transition to the ectomycorrhizal habit in an iconic lineage of mushroom-forming fungi: is preadaptation a requirement?</title>
        <authorList>
            <consortium name="DOE Joint Genome Institute"/>
            <person name="Looney B.P."/>
            <person name="Miyauchi S."/>
            <person name="Morin E."/>
            <person name="Drula E."/>
            <person name="Courty P.E."/>
            <person name="Chicoki N."/>
            <person name="Fauchery L."/>
            <person name="Kohler A."/>
            <person name="Kuo A."/>
            <person name="LaButti K."/>
            <person name="Pangilinan J."/>
            <person name="Lipzen A."/>
            <person name="Riley R."/>
            <person name="Andreopoulos W."/>
            <person name="He G."/>
            <person name="Johnson J."/>
            <person name="Barry K.W."/>
            <person name="Grigoriev I.V."/>
            <person name="Nagy L."/>
            <person name="Hibbett D."/>
            <person name="Henrissat B."/>
            <person name="Matheny P.B."/>
            <person name="Labbe J."/>
            <person name="Martin A.F."/>
        </authorList>
    </citation>
    <scope>NUCLEOTIDE SEQUENCE</scope>
    <source>
        <strain evidence="1">BPL698</strain>
    </source>
</reference>
<protein>
    <submittedName>
        <fullName evidence="1">LexA/Signal peptidase</fullName>
    </submittedName>
</protein>
<keyword evidence="2" id="KW-1185">Reference proteome</keyword>
<dbReference type="EMBL" id="JAGFNK010000245">
    <property type="protein sequence ID" value="KAI9455855.1"/>
    <property type="molecule type" value="Genomic_DNA"/>
</dbReference>
<comment type="caution">
    <text evidence="1">The sequence shown here is derived from an EMBL/GenBank/DDBJ whole genome shotgun (WGS) entry which is preliminary data.</text>
</comment>